<dbReference type="GO" id="GO:0032981">
    <property type="term" value="P:mitochondrial respiratory chain complex I assembly"/>
    <property type="evidence" value="ECO:0007669"/>
    <property type="project" value="InterPro"/>
</dbReference>
<evidence type="ECO:0000313" key="6">
    <source>
        <dbReference type="Proteomes" id="UP001150238"/>
    </source>
</evidence>
<name>A0A9W9A2P7_9AGAR</name>
<protein>
    <recommendedName>
        <fullName evidence="2">NADH dehydrogenase [ubiquinone] 1 alpha subcomplex assembly factor 3</fullName>
    </recommendedName>
</protein>
<proteinExistence type="inferred from homology"/>
<evidence type="ECO:0000313" key="5">
    <source>
        <dbReference type="EMBL" id="KAJ4472814.1"/>
    </source>
</evidence>
<dbReference type="SUPFAM" id="SSF64076">
    <property type="entry name" value="MTH938-like"/>
    <property type="match status" value="1"/>
</dbReference>
<evidence type="ECO:0000256" key="1">
    <source>
        <dbReference type="ARBA" id="ARBA00004173"/>
    </source>
</evidence>
<dbReference type="AlphaFoldDB" id="A0A9W9A2P7"/>
<evidence type="ECO:0000256" key="2">
    <source>
        <dbReference type="ARBA" id="ARBA00021776"/>
    </source>
</evidence>
<dbReference type="InterPro" id="IPR034095">
    <property type="entry name" value="NDUF3"/>
</dbReference>
<dbReference type="InterPro" id="IPR036748">
    <property type="entry name" value="MTH938-like_sf"/>
</dbReference>
<organism evidence="5 6">
    <name type="scientific">Lentinula lateritia</name>
    <dbReference type="NCBI Taxonomy" id="40482"/>
    <lineage>
        <taxon>Eukaryota</taxon>
        <taxon>Fungi</taxon>
        <taxon>Dikarya</taxon>
        <taxon>Basidiomycota</taxon>
        <taxon>Agaricomycotina</taxon>
        <taxon>Agaricomycetes</taxon>
        <taxon>Agaricomycetidae</taxon>
        <taxon>Agaricales</taxon>
        <taxon>Marasmiineae</taxon>
        <taxon>Omphalotaceae</taxon>
        <taxon>Lentinula</taxon>
    </lineage>
</organism>
<evidence type="ECO:0000256" key="4">
    <source>
        <dbReference type="ARBA" id="ARBA00049984"/>
    </source>
</evidence>
<comment type="caution">
    <text evidence="5">The sequence shown here is derived from an EMBL/GenBank/DDBJ whole genome shotgun (WGS) entry which is preliminary data.</text>
</comment>
<dbReference type="GO" id="GO:0005743">
    <property type="term" value="C:mitochondrial inner membrane"/>
    <property type="evidence" value="ECO:0007669"/>
    <property type="project" value="TreeGrafter"/>
</dbReference>
<accession>A0A9W9A2P7</accession>
<dbReference type="PANTHER" id="PTHR21192">
    <property type="entry name" value="NUCLEAR PROTEIN E3-3"/>
    <property type="match status" value="1"/>
</dbReference>
<dbReference type="CDD" id="cd05125">
    <property type="entry name" value="Mth938_2P1-like"/>
    <property type="match status" value="1"/>
</dbReference>
<keyword evidence="3" id="KW-0496">Mitochondrion</keyword>
<sequence>MKAFQRIPCHFSIGTTCSGPGLASFPSLLISRTKKQTFTELIHKHTVTLPSTRTFHSTSSYSNNGPTAKAQPFTNILASDVPPPVQVASISPSGIELTDGLIIPGACIFLEGKVFLWDPPKTFWEGWKEEHFDVFEVVVPKPEILLLGTGKTIFQPPPYIREHLNKMGIQLDVMDTRNACSTYNLLSEEGRRVAAALLPLAPLAWQKKTEEIPKSSALSN</sequence>
<gene>
    <name evidence="5" type="ORF">C8J55DRAFT_519700</name>
</gene>
<dbReference type="Gene3D" id="3.40.1230.10">
    <property type="entry name" value="MTH938-like"/>
    <property type="match status" value="1"/>
</dbReference>
<reference evidence="5" key="1">
    <citation type="submission" date="2022-08" db="EMBL/GenBank/DDBJ databases">
        <authorList>
            <consortium name="DOE Joint Genome Institute"/>
            <person name="Min B."/>
            <person name="Riley R."/>
            <person name="Sierra-Patev S."/>
            <person name="Naranjo-Ortiz M."/>
            <person name="Looney B."/>
            <person name="Konkel Z."/>
            <person name="Slot J.C."/>
            <person name="Sakamoto Y."/>
            <person name="Steenwyk J.L."/>
            <person name="Rokas A."/>
            <person name="Carro J."/>
            <person name="Camarero S."/>
            <person name="Ferreira P."/>
            <person name="Molpeceres G."/>
            <person name="Ruiz-Duenas F.J."/>
            <person name="Serrano A."/>
            <person name="Henrissat B."/>
            <person name="Drula E."/>
            <person name="Hughes K.W."/>
            <person name="Mata J.L."/>
            <person name="Ishikawa N.K."/>
            <person name="Vargas-Isla R."/>
            <person name="Ushijima S."/>
            <person name="Smith C.A."/>
            <person name="Ahrendt S."/>
            <person name="Andreopoulos W."/>
            <person name="He G."/>
            <person name="Labutti K."/>
            <person name="Lipzen A."/>
            <person name="Ng V."/>
            <person name="Sandor L."/>
            <person name="Barry K."/>
            <person name="Martinez A.T."/>
            <person name="Xiao Y."/>
            <person name="Gibbons J.G."/>
            <person name="Terashima K."/>
            <person name="Hibbett D.S."/>
            <person name="Grigoriev I.V."/>
        </authorList>
    </citation>
    <scope>NUCLEOTIDE SEQUENCE</scope>
    <source>
        <strain evidence="5">Sp2 HRB7682 ss15</strain>
    </source>
</reference>
<dbReference type="Proteomes" id="UP001150238">
    <property type="component" value="Unassembled WGS sequence"/>
</dbReference>
<comment type="subcellular location">
    <subcellularLocation>
        <location evidence="1">Mitochondrion</location>
    </subcellularLocation>
</comment>
<reference evidence="5" key="2">
    <citation type="journal article" date="2023" name="Proc. Natl. Acad. Sci. U.S.A.">
        <title>A global phylogenomic analysis of the shiitake genus Lentinula.</title>
        <authorList>
            <person name="Sierra-Patev S."/>
            <person name="Min B."/>
            <person name="Naranjo-Ortiz M."/>
            <person name="Looney B."/>
            <person name="Konkel Z."/>
            <person name="Slot J.C."/>
            <person name="Sakamoto Y."/>
            <person name="Steenwyk J.L."/>
            <person name="Rokas A."/>
            <person name="Carro J."/>
            <person name="Camarero S."/>
            <person name="Ferreira P."/>
            <person name="Molpeceres G."/>
            <person name="Ruiz-Duenas F.J."/>
            <person name="Serrano A."/>
            <person name="Henrissat B."/>
            <person name="Drula E."/>
            <person name="Hughes K.W."/>
            <person name="Mata J.L."/>
            <person name="Ishikawa N.K."/>
            <person name="Vargas-Isla R."/>
            <person name="Ushijima S."/>
            <person name="Smith C.A."/>
            <person name="Donoghue J."/>
            <person name="Ahrendt S."/>
            <person name="Andreopoulos W."/>
            <person name="He G."/>
            <person name="LaButti K."/>
            <person name="Lipzen A."/>
            <person name="Ng V."/>
            <person name="Riley R."/>
            <person name="Sandor L."/>
            <person name="Barry K."/>
            <person name="Martinez A.T."/>
            <person name="Xiao Y."/>
            <person name="Gibbons J.G."/>
            <person name="Terashima K."/>
            <person name="Grigoriev I.V."/>
            <person name="Hibbett D."/>
        </authorList>
    </citation>
    <scope>NUCLEOTIDE SEQUENCE</scope>
    <source>
        <strain evidence="5">Sp2 HRB7682 ss15</strain>
    </source>
</reference>
<dbReference type="Pfam" id="PF04430">
    <property type="entry name" value="DUF498"/>
    <property type="match status" value="1"/>
</dbReference>
<dbReference type="PANTHER" id="PTHR21192:SF2">
    <property type="entry name" value="NADH DEHYDROGENASE [UBIQUINONE] 1 ALPHA SUBCOMPLEX ASSEMBLY FACTOR 3"/>
    <property type="match status" value="1"/>
</dbReference>
<dbReference type="InterPro" id="IPR007523">
    <property type="entry name" value="NDUFAF3/AAMDC"/>
</dbReference>
<evidence type="ECO:0000256" key="3">
    <source>
        <dbReference type="ARBA" id="ARBA00023128"/>
    </source>
</evidence>
<comment type="similarity">
    <text evidence="4">Belongs to the NDUFAF3 family.</text>
</comment>
<dbReference type="EMBL" id="JANVFS010000026">
    <property type="protein sequence ID" value="KAJ4472814.1"/>
    <property type="molecule type" value="Genomic_DNA"/>
</dbReference>